<accession>M2QV33</accession>
<keyword evidence="3" id="KW-1185">Reference proteome</keyword>
<dbReference type="EMBL" id="KB446223">
    <property type="protein sequence ID" value="EMD30381.1"/>
    <property type="molecule type" value="Genomic_DNA"/>
</dbReference>
<gene>
    <name evidence="2" type="ORF">CERSUDRAFT_101450</name>
</gene>
<organism evidence="2 3">
    <name type="scientific">Ceriporiopsis subvermispora (strain B)</name>
    <name type="common">White-rot fungus</name>
    <name type="synonym">Gelatoporia subvermispora</name>
    <dbReference type="NCBI Taxonomy" id="914234"/>
    <lineage>
        <taxon>Eukaryota</taxon>
        <taxon>Fungi</taxon>
        <taxon>Dikarya</taxon>
        <taxon>Basidiomycota</taxon>
        <taxon>Agaricomycotina</taxon>
        <taxon>Agaricomycetes</taxon>
        <taxon>Polyporales</taxon>
        <taxon>Gelatoporiaceae</taxon>
        <taxon>Gelatoporia</taxon>
    </lineage>
</organism>
<evidence type="ECO:0000313" key="3">
    <source>
        <dbReference type="Proteomes" id="UP000016930"/>
    </source>
</evidence>
<dbReference type="Proteomes" id="UP000016930">
    <property type="component" value="Unassembled WGS sequence"/>
</dbReference>
<dbReference type="STRING" id="914234.M2QV33"/>
<evidence type="ECO:0000256" key="1">
    <source>
        <dbReference type="SAM" id="MobiDB-lite"/>
    </source>
</evidence>
<name>M2QV33_CERS8</name>
<sequence length="107" mass="11744">MSRLLGTVKSFSNYVKQSEAPVDEDGARPTPSLLSRKIEDLEEEVKRGPALSLSDLPPFIDAVKNLNGVGIDDRKLLVTRKAAHAHVPASGRRRIRSEAPTVRHGHL</sequence>
<reference evidence="2 3" key="1">
    <citation type="journal article" date="2012" name="Proc. Natl. Acad. Sci. U.S.A.">
        <title>Comparative genomics of Ceriporiopsis subvermispora and Phanerochaete chrysosporium provide insight into selective ligninolysis.</title>
        <authorList>
            <person name="Fernandez-Fueyo E."/>
            <person name="Ruiz-Duenas F.J."/>
            <person name="Ferreira P."/>
            <person name="Floudas D."/>
            <person name="Hibbett D.S."/>
            <person name="Canessa P."/>
            <person name="Larrondo L.F."/>
            <person name="James T.Y."/>
            <person name="Seelenfreund D."/>
            <person name="Lobos S."/>
            <person name="Polanco R."/>
            <person name="Tello M."/>
            <person name="Honda Y."/>
            <person name="Watanabe T."/>
            <person name="Watanabe T."/>
            <person name="Ryu J.S."/>
            <person name="Kubicek C.P."/>
            <person name="Schmoll M."/>
            <person name="Gaskell J."/>
            <person name="Hammel K.E."/>
            <person name="St John F.J."/>
            <person name="Vanden Wymelenberg A."/>
            <person name="Sabat G."/>
            <person name="Splinter BonDurant S."/>
            <person name="Syed K."/>
            <person name="Yadav J.S."/>
            <person name="Doddapaneni H."/>
            <person name="Subramanian V."/>
            <person name="Lavin J.L."/>
            <person name="Oguiza J.A."/>
            <person name="Perez G."/>
            <person name="Pisabarro A.G."/>
            <person name="Ramirez L."/>
            <person name="Santoyo F."/>
            <person name="Master E."/>
            <person name="Coutinho P.M."/>
            <person name="Henrissat B."/>
            <person name="Lombard V."/>
            <person name="Magnuson J.K."/>
            <person name="Kuees U."/>
            <person name="Hori C."/>
            <person name="Igarashi K."/>
            <person name="Samejima M."/>
            <person name="Held B.W."/>
            <person name="Barry K.W."/>
            <person name="LaButti K.M."/>
            <person name="Lapidus A."/>
            <person name="Lindquist E.A."/>
            <person name="Lucas S.M."/>
            <person name="Riley R."/>
            <person name="Salamov A.A."/>
            <person name="Hoffmeister D."/>
            <person name="Schwenk D."/>
            <person name="Hadar Y."/>
            <person name="Yarden O."/>
            <person name="de Vries R.P."/>
            <person name="Wiebenga A."/>
            <person name="Stenlid J."/>
            <person name="Eastwood D."/>
            <person name="Grigoriev I.V."/>
            <person name="Berka R.M."/>
            <person name="Blanchette R.A."/>
            <person name="Kersten P."/>
            <person name="Martinez A.T."/>
            <person name="Vicuna R."/>
            <person name="Cullen D."/>
        </authorList>
    </citation>
    <scope>NUCLEOTIDE SEQUENCE [LARGE SCALE GENOMIC DNA]</scope>
    <source>
        <strain evidence="2 3">B</strain>
    </source>
</reference>
<protein>
    <submittedName>
        <fullName evidence="2">Uncharacterized protein</fullName>
    </submittedName>
</protein>
<dbReference type="AlphaFoldDB" id="M2QV33"/>
<dbReference type="HOGENOM" id="CLU_2209722_0_0_1"/>
<evidence type="ECO:0000313" key="2">
    <source>
        <dbReference type="EMBL" id="EMD30381.1"/>
    </source>
</evidence>
<feature type="region of interest" description="Disordered" evidence="1">
    <location>
        <begin position="87"/>
        <end position="107"/>
    </location>
</feature>
<proteinExistence type="predicted"/>